<dbReference type="RefSeq" id="WP_032932641.1">
    <property type="nucleotide sequence ID" value="NZ_LZTH01000002.1"/>
</dbReference>
<dbReference type="NCBIfam" id="TIGR02786">
    <property type="entry name" value="addB_alphas"/>
    <property type="match status" value="1"/>
</dbReference>
<dbReference type="InterPro" id="IPR014153">
    <property type="entry name" value="Ds_break_AddB"/>
</dbReference>
<dbReference type="SUPFAM" id="SSF52540">
    <property type="entry name" value="P-loop containing nucleoside triphosphate hydrolases"/>
    <property type="match status" value="1"/>
</dbReference>
<evidence type="ECO:0000259" key="1">
    <source>
        <dbReference type="Pfam" id="PF12705"/>
    </source>
</evidence>
<dbReference type="Pfam" id="PF12705">
    <property type="entry name" value="PDDEXK_1"/>
    <property type="match status" value="1"/>
</dbReference>
<evidence type="ECO:0000313" key="3">
    <source>
        <dbReference type="Proteomes" id="UP000093748"/>
    </source>
</evidence>
<feature type="domain" description="PD-(D/E)XK endonuclease-like" evidence="1">
    <location>
        <begin position="763"/>
        <end position="993"/>
    </location>
</feature>
<organism evidence="2 3">
    <name type="scientific">Rhizobium loti</name>
    <name type="common">Mesorhizobium loti</name>
    <dbReference type="NCBI Taxonomy" id="381"/>
    <lineage>
        <taxon>Bacteria</taxon>
        <taxon>Pseudomonadati</taxon>
        <taxon>Pseudomonadota</taxon>
        <taxon>Alphaproteobacteria</taxon>
        <taxon>Hyphomicrobiales</taxon>
        <taxon>Phyllobacteriaceae</taxon>
        <taxon>Mesorhizobium</taxon>
    </lineage>
</organism>
<dbReference type="OrthoDB" id="9780606at2"/>
<reference evidence="3" key="1">
    <citation type="submission" date="2016-06" db="EMBL/GenBank/DDBJ databases">
        <title>NZP2037 Pacbio-Illumina hybrid assembly.</title>
        <authorList>
            <person name="Ramsay J.P."/>
        </authorList>
    </citation>
    <scope>NUCLEOTIDE SEQUENCE [LARGE SCALE GENOMIC DNA]</scope>
    <source>
        <strain evidence="3">R7ANS::ICEMlSym2042</strain>
    </source>
</reference>
<dbReference type="InterPro" id="IPR038726">
    <property type="entry name" value="PDDEXK_AddAB-type"/>
</dbReference>
<dbReference type="EMBL" id="LZTJ01000001">
    <property type="protein sequence ID" value="OBP82467.1"/>
    <property type="molecule type" value="Genomic_DNA"/>
</dbReference>
<gene>
    <name evidence="2" type="ORF">BAE39_02610</name>
</gene>
<dbReference type="GeneID" id="66680704"/>
<sequence>MSGSSRVFSIPPGAPFLPTLAEALLAERLVPGFRFDGDPLALADVTIYVPTRRAARALRGVFVDSLKARGGGGSAILPIIRPLGEFDEDEALFDAEPSAAIDLAPPISATERLLLLTPLVRAWKRRLPEHVAKLFAEEIVIPASTADAIWLARDLAGLMDEIETEGTDWTKLADLVTGNLAGWWQVTLEFLGIVTDAWPKFLSESDRSNPAAHRSALIRAEAARLRRNPPAGPVIAAGSTGSIPATAELLAVISRLPGGAIVLPGLDRTLDEASFQALVAPGARPAVLGHPQYGLARLIGKIGVLRSDVEEVGAAEPQLALRAALVGEALRPAETTELWAETRSGFSASDIAGAFGEVTLLEAASERDEAVAIAVALKQAVEQPGQRAALVTGDRALARRVAVELKRFGVVADDSGGTPLANSPAASLLRLALEAVFRPGDPVGLLSLLKHPLLGLGLERAAVRHAAELVELVALRGGTGRPDIVSLPELFENRLTGLGDDSRPPFWFSRLTVRPIEDARSLLARLTEALAALSAFRGHANADLAALVQASVVALENLGRSADGGLAELYAGDAGEKLAELLRGLVAASASLSFAASEWPDVMDALIAPETVKPAQGTDRNIAIWGALEARLQDVDMLVIGGLNEGVWPRKPESDRFMSRLMKTGIDLEPPERRIGLAAHDFQMAMGARHVVLARSARSGDAPAVPSRWLQRLLTFIGNDQAATLRRRGDELLAWARALDTGAKQDFAPRPQPKPPLAVRPTHFSVTEIETLRRDPYAVYARRILGLMPLDALIRDPGAAERGTLFHAILHLFSSEVADPRAPDALAGLIAAGRACFVEAALPADVEAVWWPRFEKLAANIVEWERTRADAVTRRHAEERAGKTLVGQSGVTLSGYADRVDLLAGGMADILDYKTGSSPSKAQAHTLLAPQLALEGALLRRGAFKDLGAREPSQLAFIRLKPNGEVFEESILEHNRQPRTAADLAEEAWARLEKLLIHYTDPQTGYLSRALPFREGETDGDYDHLARVLEWSAGGDAGDEGGEA</sequence>
<evidence type="ECO:0000313" key="2">
    <source>
        <dbReference type="EMBL" id="OBP82467.1"/>
    </source>
</evidence>
<proteinExistence type="predicted"/>
<accession>A0A1A5IJE5</accession>
<dbReference type="InterPro" id="IPR027417">
    <property type="entry name" value="P-loop_NTPase"/>
</dbReference>
<dbReference type="AlphaFoldDB" id="A0A1A5IJE5"/>
<protein>
    <submittedName>
        <fullName evidence="2">Double-strand break repair protein AddB</fullName>
    </submittedName>
</protein>
<name>A0A1A5IJE5_RHILI</name>
<dbReference type="Proteomes" id="UP000093748">
    <property type="component" value="Unassembled WGS sequence"/>
</dbReference>
<comment type="caution">
    <text evidence="2">The sequence shown here is derived from an EMBL/GenBank/DDBJ whole genome shotgun (WGS) entry which is preliminary data.</text>
</comment>